<sequence>MPPQNPRISRWRQGRASTGAVFTRRRFIQASAAAASGVALSNCARNLSNNQTQAPPTSSPTAADPNTLYVYTWANYTDDELIQTFQDQTGVRVVVDLYDSNETMLAKLEAGGGSQYSVVYPSDYAVTQMLESNLLAELDQSQLQGLNNLREPWQNPSYDPGNAHSIPTTWGTTGLAYNPETLGTDIQGWDYLFDNVDSLSRQVTLLNDVREVFGAILMHLGYSLNSTNPAEIEEAYQALVQLRPTIASFLTNGWEDQLASGDFSISMAYSTDAIALIDDAPELTYIVPESGSSIWTDTMAILKTAPNPDAAYAWINYILTPENSAKLAERLKFATPNKAAFELLPADQQQNKNLYPPEAVVAKGEGVTNVAPEIAALYDRYWTQLTSS</sequence>
<protein>
    <submittedName>
        <fullName evidence="6">Spermidine/putrescine ABC transporter substrate-binding protein</fullName>
    </submittedName>
</protein>
<dbReference type="Proteomes" id="UP001163152">
    <property type="component" value="Chromosome"/>
</dbReference>
<reference evidence="6" key="1">
    <citation type="submission" date="2022-12" db="EMBL/GenBank/DDBJ databases">
        <title>Polyphasic identification of a Novel Hot-Spring Cyanobacterium Ocullathermofonsia sinensis gen nov. sp. nov. and Genomic Insights on its Adaptations to the Thermal Habitat.</title>
        <authorList>
            <person name="Daroch M."/>
            <person name="Tang J."/>
            <person name="Jiang Y."/>
        </authorList>
    </citation>
    <scope>NUCLEOTIDE SEQUENCE</scope>
    <source>
        <strain evidence="6">PKUAC-SCTA174</strain>
    </source>
</reference>
<dbReference type="SUPFAM" id="SSF53850">
    <property type="entry name" value="Periplasmic binding protein-like II"/>
    <property type="match status" value="1"/>
</dbReference>
<comment type="subcellular location">
    <subcellularLocation>
        <location evidence="1">Periplasm</location>
    </subcellularLocation>
</comment>
<evidence type="ECO:0000256" key="4">
    <source>
        <dbReference type="ARBA" id="ARBA00022764"/>
    </source>
</evidence>
<proteinExistence type="predicted"/>
<dbReference type="PIRSF" id="PIRSF019574">
    <property type="entry name" value="Periplasmic_polyamine_BP"/>
    <property type="match status" value="1"/>
</dbReference>
<accession>A0A9E8ZP21</accession>
<dbReference type="GO" id="GO:0019808">
    <property type="term" value="F:polyamine binding"/>
    <property type="evidence" value="ECO:0007669"/>
    <property type="project" value="InterPro"/>
</dbReference>
<evidence type="ECO:0000256" key="2">
    <source>
        <dbReference type="ARBA" id="ARBA00022448"/>
    </source>
</evidence>
<dbReference type="Gene3D" id="3.40.190.10">
    <property type="entry name" value="Periplasmic binding protein-like II"/>
    <property type="match status" value="2"/>
</dbReference>
<dbReference type="Pfam" id="PF13416">
    <property type="entry name" value="SBP_bac_8"/>
    <property type="match status" value="1"/>
</dbReference>
<dbReference type="KEGG" id="tsin:OXH18_09190"/>
<dbReference type="InterPro" id="IPR019546">
    <property type="entry name" value="TAT_signal_bac_arc"/>
</dbReference>
<feature type="binding site" evidence="5">
    <location>
        <position position="124"/>
    </location>
    <ligand>
        <name>spermidine</name>
        <dbReference type="ChEBI" id="CHEBI:57834"/>
    </ligand>
</feature>
<keyword evidence="4" id="KW-0574">Periplasm</keyword>
<dbReference type="PRINTS" id="PR00909">
    <property type="entry name" value="SPERMDNBNDNG"/>
</dbReference>
<dbReference type="RefSeq" id="WP_268612265.1">
    <property type="nucleotide sequence ID" value="NZ_CP113797.1"/>
</dbReference>
<organism evidence="6 7">
    <name type="scientific">Thermocoleostomius sinensis A174</name>
    <dbReference type="NCBI Taxonomy" id="2016057"/>
    <lineage>
        <taxon>Bacteria</taxon>
        <taxon>Bacillati</taxon>
        <taxon>Cyanobacteriota</taxon>
        <taxon>Cyanophyceae</taxon>
        <taxon>Oculatellales</taxon>
        <taxon>Oculatellaceae</taxon>
        <taxon>Thermocoleostomius</taxon>
    </lineage>
</organism>
<dbReference type="GO" id="GO:0015846">
    <property type="term" value="P:polyamine transport"/>
    <property type="evidence" value="ECO:0007669"/>
    <property type="project" value="InterPro"/>
</dbReference>
<dbReference type="InterPro" id="IPR001188">
    <property type="entry name" value="Sperm_putr-bd"/>
</dbReference>
<gene>
    <name evidence="6" type="ORF">OXH18_09190</name>
</gene>
<evidence type="ECO:0000313" key="7">
    <source>
        <dbReference type="Proteomes" id="UP001163152"/>
    </source>
</evidence>
<evidence type="ECO:0000256" key="5">
    <source>
        <dbReference type="PIRSR" id="PIRSR019574-1"/>
    </source>
</evidence>
<dbReference type="PROSITE" id="PS51318">
    <property type="entry name" value="TAT"/>
    <property type="match status" value="1"/>
</dbReference>
<keyword evidence="7" id="KW-1185">Reference proteome</keyword>
<keyword evidence="3" id="KW-0732">Signal</keyword>
<dbReference type="InterPro" id="IPR006059">
    <property type="entry name" value="SBP"/>
</dbReference>
<evidence type="ECO:0000256" key="3">
    <source>
        <dbReference type="ARBA" id="ARBA00022729"/>
    </source>
</evidence>
<dbReference type="NCBIfam" id="TIGR01409">
    <property type="entry name" value="TAT_signal_seq"/>
    <property type="match status" value="1"/>
</dbReference>
<dbReference type="InterPro" id="IPR006311">
    <property type="entry name" value="TAT_signal"/>
</dbReference>
<dbReference type="CDD" id="cd13590">
    <property type="entry name" value="PBP2_PotD_PotF_like"/>
    <property type="match status" value="1"/>
</dbReference>
<dbReference type="GO" id="GO:0042597">
    <property type="term" value="C:periplasmic space"/>
    <property type="evidence" value="ECO:0007669"/>
    <property type="project" value="UniProtKB-SubCell"/>
</dbReference>
<keyword evidence="2" id="KW-0813">Transport</keyword>
<dbReference type="PANTHER" id="PTHR30222:SF17">
    <property type="entry name" value="SPERMIDINE_PUTRESCINE-BINDING PERIPLASMIC PROTEIN"/>
    <property type="match status" value="1"/>
</dbReference>
<dbReference type="EMBL" id="CP113797">
    <property type="protein sequence ID" value="WAL62141.1"/>
    <property type="molecule type" value="Genomic_DNA"/>
</dbReference>
<evidence type="ECO:0000313" key="6">
    <source>
        <dbReference type="EMBL" id="WAL62141.1"/>
    </source>
</evidence>
<feature type="binding site" evidence="5">
    <location>
        <begin position="208"/>
        <end position="211"/>
    </location>
    <ligand>
        <name>spermidine</name>
        <dbReference type="ChEBI" id="CHEBI:57834"/>
    </ligand>
</feature>
<dbReference type="AlphaFoldDB" id="A0A9E8ZP21"/>
<name>A0A9E8ZP21_9CYAN</name>
<evidence type="ECO:0000256" key="1">
    <source>
        <dbReference type="ARBA" id="ARBA00004418"/>
    </source>
</evidence>
<dbReference type="PANTHER" id="PTHR30222">
    <property type="entry name" value="SPERMIDINE/PUTRESCINE-BINDING PERIPLASMIC PROTEIN"/>
    <property type="match status" value="1"/>
</dbReference>